<protein>
    <submittedName>
        <fullName evidence="3">Histidine kinase</fullName>
    </submittedName>
</protein>
<accession>A0A5M8R1Z3</accession>
<sequence>MMPVLFAVGNHYFIGAEYFRDIKIFLIATALVFVLYWFSVVMLTLAIRWIIAKFPDVKHTRKRLIVMLVVVGGMTVFLAAFDVWAYSITPGLHVQFSWEALWPILILGGFFDLFFCAALGLFYTFEKWKQNQTETEKLERLALQHQFNMLKGHVNPHFLFNSLNTLSSLISEDPENAEAFVEDLSKIYRYMLQAAKSELVMLRSELDFLTVYTRLLKTRYGESLKIVFPADYSGPDFQIPPLTLQTLVDNAVRYNRMSLSKPLEIGIEINASSEIVVRNSLQKKTRILETHPSGLSNLIEKYRLVSSKSVHVEETEGYFTVTLPLLKERTFS</sequence>
<feature type="transmembrane region" description="Helical" evidence="1">
    <location>
        <begin position="24"/>
        <end position="52"/>
    </location>
</feature>
<dbReference type="Pfam" id="PF06580">
    <property type="entry name" value="His_kinase"/>
    <property type="match status" value="1"/>
</dbReference>
<name>A0A5M8R1Z3_9BACT</name>
<dbReference type="InterPro" id="IPR050640">
    <property type="entry name" value="Bact_2-comp_sensor_kinase"/>
</dbReference>
<dbReference type="GO" id="GO:0000155">
    <property type="term" value="F:phosphorelay sensor kinase activity"/>
    <property type="evidence" value="ECO:0007669"/>
    <property type="project" value="InterPro"/>
</dbReference>
<dbReference type="AlphaFoldDB" id="A0A5M8R1Z3"/>
<keyword evidence="1" id="KW-0472">Membrane</keyword>
<proteinExistence type="predicted"/>
<keyword evidence="3" id="KW-0418">Kinase</keyword>
<gene>
    <name evidence="3" type="ORF">FEM33_02730</name>
</gene>
<keyword evidence="1" id="KW-1133">Transmembrane helix</keyword>
<evidence type="ECO:0000259" key="2">
    <source>
        <dbReference type="Pfam" id="PF06580"/>
    </source>
</evidence>
<keyword evidence="4" id="KW-1185">Reference proteome</keyword>
<feature type="transmembrane region" description="Helical" evidence="1">
    <location>
        <begin position="64"/>
        <end position="88"/>
    </location>
</feature>
<evidence type="ECO:0000256" key="1">
    <source>
        <dbReference type="SAM" id="Phobius"/>
    </source>
</evidence>
<dbReference type="PANTHER" id="PTHR34220:SF7">
    <property type="entry name" value="SENSOR HISTIDINE KINASE YPDA"/>
    <property type="match status" value="1"/>
</dbReference>
<comment type="caution">
    <text evidence="3">The sequence shown here is derived from an EMBL/GenBank/DDBJ whole genome shotgun (WGS) entry which is preliminary data.</text>
</comment>
<dbReference type="Proteomes" id="UP000323994">
    <property type="component" value="Unassembled WGS sequence"/>
</dbReference>
<evidence type="ECO:0000313" key="4">
    <source>
        <dbReference type="Proteomes" id="UP000323994"/>
    </source>
</evidence>
<feature type="transmembrane region" description="Helical" evidence="1">
    <location>
        <begin position="100"/>
        <end position="123"/>
    </location>
</feature>
<keyword evidence="3" id="KW-0808">Transferase</keyword>
<feature type="domain" description="Signal transduction histidine kinase internal region" evidence="2">
    <location>
        <begin position="146"/>
        <end position="224"/>
    </location>
</feature>
<evidence type="ECO:0000313" key="3">
    <source>
        <dbReference type="EMBL" id="KAA6441330.1"/>
    </source>
</evidence>
<reference evidence="3 4" key="1">
    <citation type="submission" date="2019-05" db="EMBL/GenBank/DDBJ databases">
        <authorList>
            <person name="Qu J.-H."/>
        </authorList>
    </citation>
    <scope>NUCLEOTIDE SEQUENCE [LARGE SCALE GENOMIC DNA]</scope>
    <source>
        <strain evidence="3 4">NS28</strain>
    </source>
</reference>
<dbReference type="GO" id="GO:0016020">
    <property type="term" value="C:membrane"/>
    <property type="evidence" value="ECO:0007669"/>
    <property type="project" value="InterPro"/>
</dbReference>
<dbReference type="EMBL" id="VBSN01000019">
    <property type="protein sequence ID" value="KAA6441330.1"/>
    <property type="molecule type" value="Genomic_DNA"/>
</dbReference>
<organism evidence="3 4">
    <name type="scientific">Dyadobacter flavalbus</name>
    <dbReference type="NCBI Taxonomy" id="2579942"/>
    <lineage>
        <taxon>Bacteria</taxon>
        <taxon>Pseudomonadati</taxon>
        <taxon>Bacteroidota</taxon>
        <taxon>Cytophagia</taxon>
        <taxon>Cytophagales</taxon>
        <taxon>Spirosomataceae</taxon>
        <taxon>Dyadobacter</taxon>
    </lineage>
</organism>
<dbReference type="OrthoDB" id="927174at2"/>
<keyword evidence="1" id="KW-0812">Transmembrane</keyword>
<dbReference type="PANTHER" id="PTHR34220">
    <property type="entry name" value="SENSOR HISTIDINE KINASE YPDA"/>
    <property type="match status" value="1"/>
</dbReference>
<dbReference type="InterPro" id="IPR010559">
    <property type="entry name" value="Sig_transdc_His_kin_internal"/>
</dbReference>